<reference evidence="2 3" key="1">
    <citation type="submission" date="2016-04" db="EMBL/GenBank/DDBJ databases">
        <title>A degradative enzymes factory behind the ericoid mycorrhizal symbiosis.</title>
        <authorList>
            <consortium name="DOE Joint Genome Institute"/>
            <person name="Martino E."/>
            <person name="Morin E."/>
            <person name="Grelet G."/>
            <person name="Kuo A."/>
            <person name="Kohler A."/>
            <person name="Daghino S."/>
            <person name="Barry K."/>
            <person name="Choi C."/>
            <person name="Cichocki N."/>
            <person name="Clum A."/>
            <person name="Copeland A."/>
            <person name="Hainaut M."/>
            <person name="Haridas S."/>
            <person name="Labutti K."/>
            <person name="Lindquist E."/>
            <person name="Lipzen A."/>
            <person name="Khouja H.-R."/>
            <person name="Murat C."/>
            <person name="Ohm R."/>
            <person name="Olson A."/>
            <person name="Spatafora J."/>
            <person name="Veneault-Fourrey C."/>
            <person name="Henrissat B."/>
            <person name="Grigoriev I."/>
            <person name="Martin F."/>
            <person name="Perotto S."/>
        </authorList>
    </citation>
    <scope>NUCLEOTIDE SEQUENCE [LARGE SCALE GENOMIC DNA]</scope>
    <source>
        <strain evidence="2 3">E</strain>
    </source>
</reference>
<protein>
    <submittedName>
        <fullName evidence="2">Uncharacterized protein</fullName>
    </submittedName>
</protein>
<sequence>MALVYGSEPSTAYCYFTPKTMASGSSQNSKPSSQSTASGPSSSPPISIPQKKTDLKSLIPTPLASHETEPKTPDLRKSPAGHTFGPQFPPTPGDAPPEKPKRMPSPSFVFDRAEVILESLKSGFNTRERLKPLTEETFTRLRAAIDGDTLLPFEVEPEAFEEWSQNFADLGGYEYDPTRKELKILTLPGVIHERVAEAFSKWFGKVQETFQQEDRMHFTHNEDYTLENGSSLTPDGYISVETEGPIVAIEVGVSQPFAKQVEKAQKWLLKGPARLVILVDIDITTLGKGEFPSSFTSSTSSTLGSQEAPPYGITKRDLESLKVKEIASKIYNWYDDKTALAKLMHVSLYLYRHKPGNPKAINQDAKFVIFDERSGFKNWTSSEGFVTTNDLDIPIGNKKENIALPFDLLKACFDPALEKQQIRIAEKKAREILILYGHEQDNSSFQPSSGTGEIHSHLQDAGLHGDVLERPQTRQEKKRKLSSAVDVGSDLDSSFGPAQSFQTTSSGVFQMDPPVPSDAPQFSQRSSPIPPVDSQLPKASLASFSSTVGSESSSSQRSPKRTKRKKNA</sequence>
<feature type="compositionally biased region" description="Polar residues" evidence="1">
    <location>
        <begin position="496"/>
        <end position="508"/>
    </location>
</feature>
<dbReference type="EMBL" id="KZ613895">
    <property type="protein sequence ID" value="PMD53048.1"/>
    <property type="molecule type" value="Genomic_DNA"/>
</dbReference>
<name>A0A2J6SQJ6_9HELO</name>
<feature type="compositionally biased region" description="Basic and acidic residues" evidence="1">
    <location>
        <begin position="66"/>
        <end position="77"/>
    </location>
</feature>
<gene>
    <name evidence="2" type="ORF">K444DRAFT_668621</name>
</gene>
<evidence type="ECO:0000313" key="2">
    <source>
        <dbReference type="EMBL" id="PMD53048.1"/>
    </source>
</evidence>
<dbReference type="OrthoDB" id="3563140at2759"/>
<evidence type="ECO:0000256" key="1">
    <source>
        <dbReference type="SAM" id="MobiDB-lite"/>
    </source>
</evidence>
<feature type="compositionally biased region" description="Basic residues" evidence="1">
    <location>
        <begin position="558"/>
        <end position="568"/>
    </location>
</feature>
<dbReference type="InParanoid" id="A0A2J6SQJ6"/>
<feature type="compositionally biased region" description="Low complexity" evidence="1">
    <location>
        <begin position="23"/>
        <end position="41"/>
    </location>
</feature>
<dbReference type="AlphaFoldDB" id="A0A2J6SQJ6"/>
<organism evidence="2 3">
    <name type="scientific">Hyaloscypha bicolor E</name>
    <dbReference type="NCBI Taxonomy" id="1095630"/>
    <lineage>
        <taxon>Eukaryota</taxon>
        <taxon>Fungi</taxon>
        <taxon>Dikarya</taxon>
        <taxon>Ascomycota</taxon>
        <taxon>Pezizomycotina</taxon>
        <taxon>Leotiomycetes</taxon>
        <taxon>Helotiales</taxon>
        <taxon>Hyaloscyphaceae</taxon>
        <taxon>Hyaloscypha</taxon>
        <taxon>Hyaloscypha bicolor</taxon>
    </lineage>
</organism>
<dbReference type="Proteomes" id="UP000235371">
    <property type="component" value="Unassembled WGS sequence"/>
</dbReference>
<keyword evidence="3" id="KW-1185">Reference proteome</keyword>
<dbReference type="GeneID" id="36595504"/>
<feature type="compositionally biased region" description="Low complexity" evidence="1">
    <location>
        <begin position="543"/>
        <end position="557"/>
    </location>
</feature>
<proteinExistence type="predicted"/>
<accession>A0A2J6SQJ6</accession>
<feature type="region of interest" description="Disordered" evidence="1">
    <location>
        <begin position="472"/>
        <end position="568"/>
    </location>
</feature>
<evidence type="ECO:0000313" key="3">
    <source>
        <dbReference type="Proteomes" id="UP000235371"/>
    </source>
</evidence>
<feature type="region of interest" description="Disordered" evidence="1">
    <location>
        <begin position="18"/>
        <end position="106"/>
    </location>
</feature>
<dbReference type="RefSeq" id="XP_024729952.1">
    <property type="nucleotide sequence ID" value="XM_024887428.1"/>
</dbReference>